<gene>
    <name evidence="1" type="ORF">FMM80_25895</name>
</gene>
<evidence type="ECO:0000313" key="2">
    <source>
        <dbReference type="Proteomes" id="UP000474104"/>
    </source>
</evidence>
<comment type="caution">
    <text evidence="1">The sequence shown here is derived from an EMBL/GenBank/DDBJ whole genome shotgun (WGS) entry which is preliminary data.</text>
</comment>
<proteinExistence type="predicted"/>
<keyword evidence="1" id="KW-0808">Transferase</keyword>
<dbReference type="OrthoDB" id="3174584at2"/>
<dbReference type="GO" id="GO:0016740">
    <property type="term" value="F:transferase activity"/>
    <property type="evidence" value="ECO:0007669"/>
    <property type="project" value="UniProtKB-KW"/>
</dbReference>
<evidence type="ECO:0000313" key="1">
    <source>
        <dbReference type="EMBL" id="NDO71894.1"/>
    </source>
</evidence>
<dbReference type="InterPro" id="IPR014942">
    <property type="entry name" value="AbiEii"/>
</dbReference>
<protein>
    <submittedName>
        <fullName evidence="1">Nucleotidyl transferase AbiEii/AbiGii toxin family protein</fullName>
    </submittedName>
</protein>
<sequence length="271" mass="31704">MYDLSKMVKAVRESGYDDADAQAKVCQDIVLKAISESDFSRSVTIKGGVVMRSLTKNIRRATQDMDIDFIRYSMSDPSIENFVEKMNCIEGIYIKRIGKIEELRQQDYYGKRVFVEITDHYGNIVESKIDLGVHKHLEVGQEEYCFDIAFSEEGASLLINSKEQMFVEKLRSLLKFGSFSTRYKDIYDMYYQCDKLNNEKLRTCFESYIFSDPGMRENDISDVVRRVKAVFSDRRYRQRVDSSDKRWLDDDIGAVFTKILEFLEKNAESEY</sequence>
<accession>A0A9X5CC11</accession>
<organism evidence="1 2">
    <name type="scientific">Schaedlerella arabinosiphila</name>
    <dbReference type="NCBI Taxonomy" id="2044587"/>
    <lineage>
        <taxon>Bacteria</taxon>
        <taxon>Bacillati</taxon>
        <taxon>Bacillota</taxon>
        <taxon>Clostridia</taxon>
        <taxon>Lachnospirales</taxon>
        <taxon>Lachnospiraceae</taxon>
        <taxon>Schaedlerella</taxon>
    </lineage>
</organism>
<dbReference type="AlphaFoldDB" id="A0A9X5CC11"/>
<reference evidence="1 2" key="1">
    <citation type="submission" date="2019-07" db="EMBL/GenBank/DDBJ databases">
        <title>Draft genome sequences of 15 bacterial species constituting the stable defined intestinal microbiota of the GM15 gnotobiotic mouse model.</title>
        <authorList>
            <person name="Elie C."/>
            <person name="Mathieu A."/>
            <person name="Saliou A."/>
            <person name="Darnaud M."/>
            <person name="Leulier F."/>
            <person name="Tamellini A."/>
        </authorList>
    </citation>
    <scope>NUCLEOTIDE SEQUENCE [LARGE SCALE GENOMIC DNA]</scope>
    <source>
        <strain evidence="2">ASF 502</strain>
    </source>
</reference>
<name>A0A9X5CC11_9FIRM</name>
<dbReference type="EMBL" id="VIRB01000149">
    <property type="protein sequence ID" value="NDO71894.1"/>
    <property type="molecule type" value="Genomic_DNA"/>
</dbReference>
<dbReference type="RefSeq" id="WP_157404182.1">
    <property type="nucleotide sequence ID" value="NZ_CASCYM010000085.1"/>
</dbReference>
<dbReference type="Pfam" id="PF08843">
    <property type="entry name" value="AbiEii"/>
    <property type="match status" value="1"/>
</dbReference>
<dbReference type="Proteomes" id="UP000474104">
    <property type="component" value="Unassembled WGS sequence"/>
</dbReference>